<dbReference type="GO" id="GO:0005783">
    <property type="term" value="C:endoplasmic reticulum"/>
    <property type="evidence" value="ECO:0007669"/>
    <property type="project" value="UniProtKB-SubCell"/>
</dbReference>
<sequence length="218" mass="24163">MKGLKSYLLDSESYDSDEDNNPEDPWAIAQIGLLNNRNVPVTIFDGYGELINAVWNADGQAMLLHDKNLIFRQYYGFVPLMSGLSTTIDITGTITIDLYGSTTISLWNKNAGIKINSTVLMKLDGSISLVSSNNLIGKATTSLHTTGTVNIQFDADFFTVPHLLCTTISHSSFIIKHSYTYSSTKTEKEKHIWNNFTLSGSSLWLNKKISDHCSLLNA</sequence>
<name>A0A8J2M608_9BILA</name>
<evidence type="ECO:0000313" key="7">
    <source>
        <dbReference type="Proteomes" id="UP000746747"/>
    </source>
</evidence>
<organism evidence="6 7">
    <name type="scientific">Cercopithifilaria johnstoni</name>
    <dbReference type="NCBI Taxonomy" id="2874296"/>
    <lineage>
        <taxon>Eukaryota</taxon>
        <taxon>Metazoa</taxon>
        <taxon>Ecdysozoa</taxon>
        <taxon>Nematoda</taxon>
        <taxon>Chromadorea</taxon>
        <taxon>Rhabditida</taxon>
        <taxon>Spirurina</taxon>
        <taxon>Spiruromorpha</taxon>
        <taxon>Filarioidea</taxon>
        <taxon>Onchocercidae</taxon>
        <taxon>Cercopithifilaria</taxon>
    </lineage>
</organism>
<gene>
    <name evidence="6" type="ORF">CJOHNSTONI_LOCUS10341</name>
</gene>
<evidence type="ECO:0000259" key="5">
    <source>
        <dbReference type="Pfam" id="PF19444"/>
    </source>
</evidence>
<evidence type="ECO:0000256" key="3">
    <source>
        <dbReference type="ARBA" id="ARBA00022729"/>
    </source>
</evidence>
<dbReference type="GO" id="GO:0042157">
    <property type="term" value="P:lipoprotein metabolic process"/>
    <property type="evidence" value="ECO:0007669"/>
    <property type="project" value="TreeGrafter"/>
</dbReference>
<evidence type="ECO:0000313" key="6">
    <source>
        <dbReference type="EMBL" id="CAG9540871.1"/>
    </source>
</evidence>
<dbReference type="PANTHER" id="PTHR13024:SF0">
    <property type="entry name" value="MICROSOMAL TRIACYLGLYCEROL TRANSFER PROTEIN"/>
    <property type="match status" value="1"/>
</dbReference>
<evidence type="ECO:0000256" key="1">
    <source>
        <dbReference type="ARBA" id="ARBA00004240"/>
    </source>
</evidence>
<dbReference type="PANTHER" id="PTHR13024">
    <property type="entry name" value="MICROSOMAL TRIGLYCERIDE TRANSFER PROTEIN, LARGE SUBUNIT"/>
    <property type="match status" value="1"/>
</dbReference>
<dbReference type="AlphaFoldDB" id="A0A8J2M608"/>
<keyword evidence="4" id="KW-0256">Endoplasmic reticulum</keyword>
<dbReference type="InterPro" id="IPR045811">
    <property type="entry name" value="MTP_lip-bd"/>
</dbReference>
<evidence type="ECO:0000256" key="4">
    <source>
        <dbReference type="ARBA" id="ARBA00022824"/>
    </source>
</evidence>
<accession>A0A8J2M608</accession>
<comment type="subcellular location">
    <subcellularLocation>
        <location evidence="1">Endoplasmic reticulum</location>
    </subcellularLocation>
</comment>
<dbReference type="GO" id="GO:0008289">
    <property type="term" value="F:lipid binding"/>
    <property type="evidence" value="ECO:0007669"/>
    <property type="project" value="InterPro"/>
</dbReference>
<keyword evidence="3" id="KW-0732">Signal</keyword>
<dbReference type="GO" id="GO:0005548">
    <property type="term" value="F:phospholipid transporter activity"/>
    <property type="evidence" value="ECO:0007669"/>
    <property type="project" value="InterPro"/>
</dbReference>
<proteinExistence type="predicted"/>
<keyword evidence="2" id="KW-0813">Transport</keyword>
<comment type="caution">
    <text evidence="6">The sequence shown here is derived from an EMBL/GenBank/DDBJ whole genome shotgun (WGS) entry which is preliminary data.</text>
</comment>
<dbReference type="EMBL" id="CAKAEH010002043">
    <property type="protein sequence ID" value="CAG9540871.1"/>
    <property type="molecule type" value="Genomic_DNA"/>
</dbReference>
<reference evidence="6" key="1">
    <citation type="submission" date="2021-09" db="EMBL/GenBank/DDBJ databases">
        <authorList>
            <consortium name="Pathogen Informatics"/>
        </authorList>
    </citation>
    <scope>NUCLEOTIDE SEQUENCE</scope>
</reference>
<dbReference type="OrthoDB" id="5865932at2759"/>
<feature type="domain" description="MTP large subunit lipid-binding" evidence="5">
    <location>
        <begin position="26"/>
        <end position="214"/>
    </location>
</feature>
<dbReference type="GO" id="GO:0016323">
    <property type="term" value="C:basolateral plasma membrane"/>
    <property type="evidence" value="ECO:0007669"/>
    <property type="project" value="TreeGrafter"/>
</dbReference>
<evidence type="ECO:0000256" key="2">
    <source>
        <dbReference type="ARBA" id="ARBA00022448"/>
    </source>
</evidence>
<protein>
    <recommendedName>
        <fullName evidence="5">MTP large subunit lipid-binding domain-containing protein</fullName>
    </recommendedName>
</protein>
<dbReference type="Proteomes" id="UP000746747">
    <property type="component" value="Unassembled WGS sequence"/>
</dbReference>
<dbReference type="InterPro" id="IPR039988">
    <property type="entry name" value="MTTP"/>
</dbReference>
<dbReference type="Pfam" id="PF19444">
    <property type="entry name" value="MTP_lip_bd"/>
    <property type="match status" value="1"/>
</dbReference>
<dbReference type="GO" id="GO:0005794">
    <property type="term" value="C:Golgi apparatus"/>
    <property type="evidence" value="ECO:0007669"/>
    <property type="project" value="TreeGrafter"/>
</dbReference>
<keyword evidence="7" id="KW-1185">Reference proteome</keyword>